<accession>A0AAD4W3S3</accession>
<protein>
    <submittedName>
        <fullName evidence="1">Uncharacterized protein</fullName>
    </submittedName>
</protein>
<dbReference type="Proteomes" id="UP001054821">
    <property type="component" value="Chromosome 3"/>
</dbReference>
<comment type="caution">
    <text evidence="1">The sequence shown here is derived from an EMBL/GenBank/DDBJ whole genome shotgun (WGS) entry which is preliminary data.</text>
</comment>
<keyword evidence="2" id="KW-1185">Reference proteome</keyword>
<proteinExistence type="predicted"/>
<reference evidence="1 2" key="1">
    <citation type="journal article" date="2022" name="G3 (Bethesda)">
        <title>Whole-genome sequence and methylome profiling of the almond [Prunus dulcis (Mill.) D.A. Webb] cultivar 'Nonpareil'.</title>
        <authorList>
            <person name="D'Amico-Willman K.M."/>
            <person name="Ouma W.Z."/>
            <person name="Meulia T."/>
            <person name="Sideli G.M."/>
            <person name="Gradziel T.M."/>
            <person name="Fresnedo-Ramirez J."/>
        </authorList>
    </citation>
    <scope>NUCLEOTIDE SEQUENCE [LARGE SCALE GENOMIC DNA]</scope>
    <source>
        <strain evidence="1">Clone GOH B32 T37-40</strain>
    </source>
</reference>
<evidence type="ECO:0000313" key="1">
    <source>
        <dbReference type="EMBL" id="KAI5336329.1"/>
    </source>
</evidence>
<gene>
    <name evidence="1" type="ORF">L3X38_015596</name>
</gene>
<sequence length="128" mass="14518">MYQPQNPIASKLLDKDSSKTKIDSELNRWKKKTIKQANLAWMVIPESAMSDDCCISASAEVRLPDSDLGTQMRIGFPRERSIAEISSSNAREGFHAFVEAFYLFSQSRDINNKRHNKSSSHSILALHF</sequence>
<dbReference type="AlphaFoldDB" id="A0AAD4W3S3"/>
<dbReference type="EMBL" id="JAJFAZ020000003">
    <property type="protein sequence ID" value="KAI5336329.1"/>
    <property type="molecule type" value="Genomic_DNA"/>
</dbReference>
<evidence type="ECO:0000313" key="2">
    <source>
        <dbReference type="Proteomes" id="UP001054821"/>
    </source>
</evidence>
<organism evidence="1 2">
    <name type="scientific">Prunus dulcis</name>
    <name type="common">Almond</name>
    <name type="synonym">Amygdalus dulcis</name>
    <dbReference type="NCBI Taxonomy" id="3755"/>
    <lineage>
        <taxon>Eukaryota</taxon>
        <taxon>Viridiplantae</taxon>
        <taxon>Streptophyta</taxon>
        <taxon>Embryophyta</taxon>
        <taxon>Tracheophyta</taxon>
        <taxon>Spermatophyta</taxon>
        <taxon>Magnoliopsida</taxon>
        <taxon>eudicotyledons</taxon>
        <taxon>Gunneridae</taxon>
        <taxon>Pentapetalae</taxon>
        <taxon>rosids</taxon>
        <taxon>fabids</taxon>
        <taxon>Rosales</taxon>
        <taxon>Rosaceae</taxon>
        <taxon>Amygdaloideae</taxon>
        <taxon>Amygdaleae</taxon>
        <taxon>Prunus</taxon>
    </lineage>
</organism>
<name>A0AAD4W3S3_PRUDU</name>